<dbReference type="STRING" id="1314800.A0A1B7NEX5"/>
<evidence type="ECO:0000256" key="1">
    <source>
        <dbReference type="SAM" id="MobiDB-lite"/>
    </source>
</evidence>
<keyword evidence="5" id="KW-1185">Reference proteome</keyword>
<sequence length="281" mass="29683">MPRILVSNIALALLVYLIDFTTAGNTTCAGNLTQWYTDAVGETACVTYQRLRQICHPNYQVPNFRAVAPGDQCDDGLSFCCCNSISWGLSMLCLNCQWDVVGGPTSGIDADVGAYTAYRTLGSPSGQFCTPGTNQSFSSDIQSAVCNEGIKIADFLYNLYWDAGSCEFTMDAALKDKAASNNNMYDHCNSTTSTTSSLSTSTTSAPSQTTTATSAGSAQSSNVPTIVGAVIGGVAVLVFAAAISFCWRRHLRKVASASLDVNRPHTPGMEAVSPYTVSGES</sequence>
<keyword evidence="2" id="KW-0472">Membrane</keyword>
<name>A0A1B7NEX5_9AGAM</name>
<feature type="region of interest" description="Disordered" evidence="1">
    <location>
        <begin position="262"/>
        <end position="281"/>
    </location>
</feature>
<dbReference type="InParanoid" id="A0A1B7NEX5"/>
<organism evidence="4 5">
    <name type="scientific">Rhizopogon vinicolor AM-OR11-026</name>
    <dbReference type="NCBI Taxonomy" id="1314800"/>
    <lineage>
        <taxon>Eukaryota</taxon>
        <taxon>Fungi</taxon>
        <taxon>Dikarya</taxon>
        <taxon>Basidiomycota</taxon>
        <taxon>Agaricomycotina</taxon>
        <taxon>Agaricomycetes</taxon>
        <taxon>Agaricomycetidae</taxon>
        <taxon>Boletales</taxon>
        <taxon>Suillineae</taxon>
        <taxon>Rhizopogonaceae</taxon>
        <taxon>Rhizopogon</taxon>
    </lineage>
</organism>
<feature type="chain" id="PRO_5008597972" description="Mid2 domain-containing protein" evidence="3">
    <location>
        <begin position="24"/>
        <end position="281"/>
    </location>
</feature>
<accession>A0A1B7NEX5</accession>
<evidence type="ECO:0000256" key="3">
    <source>
        <dbReference type="SAM" id="SignalP"/>
    </source>
</evidence>
<feature type="region of interest" description="Disordered" evidence="1">
    <location>
        <begin position="192"/>
        <end position="220"/>
    </location>
</feature>
<proteinExistence type="predicted"/>
<evidence type="ECO:0000313" key="4">
    <source>
        <dbReference type="EMBL" id="OAX43416.1"/>
    </source>
</evidence>
<gene>
    <name evidence="4" type="ORF">K503DRAFT_681193</name>
</gene>
<keyword evidence="2" id="KW-1133">Transmembrane helix</keyword>
<reference evidence="4 5" key="1">
    <citation type="submission" date="2016-06" db="EMBL/GenBank/DDBJ databases">
        <title>Comparative genomics of the ectomycorrhizal sister species Rhizopogon vinicolor and Rhizopogon vesiculosus (Basidiomycota: Boletales) reveals a divergence of the mating type B locus.</title>
        <authorList>
            <consortium name="DOE Joint Genome Institute"/>
            <person name="Mujic A.B."/>
            <person name="Kuo A."/>
            <person name="Tritt A."/>
            <person name="Lipzen A."/>
            <person name="Chen C."/>
            <person name="Johnson J."/>
            <person name="Sharma A."/>
            <person name="Barry K."/>
            <person name="Grigoriev I.V."/>
            <person name="Spatafora J.W."/>
        </authorList>
    </citation>
    <scope>NUCLEOTIDE SEQUENCE [LARGE SCALE GENOMIC DNA]</scope>
    <source>
        <strain evidence="4 5">AM-OR11-026</strain>
    </source>
</reference>
<dbReference type="OrthoDB" id="2757214at2759"/>
<evidence type="ECO:0008006" key="6">
    <source>
        <dbReference type="Google" id="ProtNLM"/>
    </source>
</evidence>
<protein>
    <recommendedName>
        <fullName evidence="6">Mid2 domain-containing protein</fullName>
    </recommendedName>
</protein>
<evidence type="ECO:0000313" key="5">
    <source>
        <dbReference type="Proteomes" id="UP000092154"/>
    </source>
</evidence>
<feature type="transmembrane region" description="Helical" evidence="2">
    <location>
        <begin position="226"/>
        <end position="247"/>
    </location>
</feature>
<keyword evidence="2" id="KW-0812">Transmembrane</keyword>
<dbReference type="Proteomes" id="UP000092154">
    <property type="component" value="Unassembled WGS sequence"/>
</dbReference>
<feature type="signal peptide" evidence="3">
    <location>
        <begin position="1"/>
        <end position="23"/>
    </location>
</feature>
<dbReference type="EMBL" id="KV448138">
    <property type="protein sequence ID" value="OAX43416.1"/>
    <property type="molecule type" value="Genomic_DNA"/>
</dbReference>
<dbReference type="AlphaFoldDB" id="A0A1B7NEX5"/>
<keyword evidence="3" id="KW-0732">Signal</keyword>
<evidence type="ECO:0000256" key="2">
    <source>
        <dbReference type="SAM" id="Phobius"/>
    </source>
</evidence>